<evidence type="ECO:0000259" key="2">
    <source>
        <dbReference type="SMART" id="SM00959"/>
    </source>
</evidence>
<dbReference type="AlphaFoldDB" id="A0A179D570"/>
<sequence>MALEEDLKTVYVFQKIFGRGMMAEEVKEEVQEETQAQAEAGDGGLPPLPKKLEKMTIKELREIALQIPEISGVHGMNKEELISALKKVYGIEEAPRKVGGSMRELKAKIKKFKELAEKAKAEGDQERYERYRKLASRFKKRTRKLARARA</sequence>
<keyword evidence="4" id="KW-1185">Reference proteome</keyword>
<name>A0A179D570_9BACT</name>
<feature type="domain" description="Rho termination factor-like N-terminal" evidence="2">
    <location>
        <begin position="51"/>
        <end position="94"/>
    </location>
</feature>
<evidence type="ECO:0000313" key="3">
    <source>
        <dbReference type="EMBL" id="OAQ21240.1"/>
    </source>
</evidence>
<reference evidence="3 4" key="1">
    <citation type="submission" date="2016-04" db="EMBL/GenBank/DDBJ databases">
        <title>Genome analysis of Thermosulfurimonas dismutans, the first thermophilic sulfur-disproportionating bacterium of the phylum Thermodesulfobacteria.</title>
        <authorList>
            <person name="Mardanov A.V."/>
            <person name="Beletsky A.V."/>
            <person name="Kadnikov V.V."/>
            <person name="Slobodkin A.I."/>
            <person name="Ravin N.V."/>
        </authorList>
    </citation>
    <scope>NUCLEOTIDE SEQUENCE [LARGE SCALE GENOMIC DNA]</scope>
    <source>
        <strain evidence="3 4">S95</strain>
    </source>
</reference>
<gene>
    <name evidence="3" type="ORF">TDIS_0460</name>
</gene>
<dbReference type="PATRIC" id="fig|999894.6.peg.464"/>
<dbReference type="EMBL" id="LWLG01000002">
    <property type="protein sequence ID" value="OAQ21240.1"/>
    <property type="molecule type" value="Genomic_DNA"/>
</dbReference>
<dbReference type="STRING" id="999894.TDIS_0460"/>
<dbReference type="SMART" id="SM00959">
    <property type="entry name" value="Rho_N"/>
    <property type="match status" value="1"/>
</dbReference>
<accession>A0A179D570</accession>
<evidence type="ECO:0000256" key="1">
    <source>
        <dbReference type="SAM" id="MobiDB-lite"/>
    </source>
</evidence>
<dbReference type="InterPro" id="IPR011112">
    <property type="entry name" value="Rho-like_N"/>
</dbReference>
<feature type="region of interest" description="Disordered" evidence="1">
    <location>
        <begin position="27"/>
        <end position="50"/>
    </location>
</feature>
<protein>
    <recommendedName>
        <fullName evidence="2">Rho termination factor-like N-terminal domain-containing protein</fullName>
    </recommendedName>
</protein>
<dbReference type="GO" id="GO:0006353">
    <property type="term" value="P:DNA-templated transcription termination"/>
    <property type="evidence" value="ECO:0007669"/>
    <property type="project" value="InterPro"/>
</dbReference>
<proteinExistence type="predicted"/>
<evidence type="ECO:0000313" key="4">
    <source>
        <dbReference type="Proteomes" id="UP000078390"/>
    </source>
</evidence>
<comment type="caution">
    <text evidence="3">The sequence shown here is derived from an EMBL/GenBank/DDBJ whole genome shotgun (WGS) entry which is preliminary data.</text>
</comment>
<organism evidence="3 4">
    <name type="scientific">Thermosulfurimonas dismutans</name>
    <dbReference type="NCBI Taxonomy" id="999894"/>
    <lineage>
        <taxon>Bacteria</taxon>
        <taxon>Pseudomonadati</taxon>
        <taxon>Thermodesulfobacteriota</taxon>
        <taxon>Thermodesulfobacteria</taxon>
        <taxon>Thermodesulfobacteriales</taxon>
        <taxon>Thermodesulfobacteriaceae</taxon>
        <taxon>Thermosulfurimonas</taxon>
    </lineage>
</organism>
<dbReference type="Proteomes" id="UP000078390">
    <property type="component" value="Unassembled WGS sequence"/>
</dbReference>